<proteinExistence type="predicted"/>
<reference evidence="1 2" key="1">
    <citation type="submission" date="2019-05" db="EMBL/GenBank/DDBJ databases">
        <title>Mikania micrantha, genome provides insights into the molecular mechanism of rapid growth.</title>
        <authorList>
            <person name="Liu B."/>
        </authorList>
    </citation>
    <scope>NUCLEOTIDE SEQUENCE [LARGE SCALE GENOMIC DNA]</scope>
    <source>
        <strain evidence="1">NLD-2019</strain>
        <tissue evidence="1">Leaf</tissue>
    </source>
</reference>
<dbReference type="Proteomes" id="UP000326396">
    <property type="component" value="Linkage Group LG7"/>
</dbReference>
<dbReference type="AlphaFoldDB" id="A0A5N6M3X3"/>
<organism evidence="1 2">
    <name type="scientific">Mikania micrantha</name>
    <name type="common">bitter vine</name>
    <dbReference type="NCBI Taxonomy" id="192012"/>
    <lineage>
        <taxon>Eukaryota</taxon>
        <taxon>Viridiplantae</taxon>
        <taxon>Streptophyta</taxon>
        <taxon>Embryophyta</taxon>
        <taxon>Tracheophyta</taxon>
        <taxon>Spermatophyta</taxon>
        <taxon>Magnoliopsida</taxon>
        <taxon>eudicotyledons</taxon>
        <taxon>Gunneridae</taxon>
        <taxon>Pentapetalae</taxon>
        <taxon>asterids</taxon>
        <taxon>campanulids</taxon>
        <taxon>Asterales</taxon>
        <taxon>Asteraceae</taxon>
        <taxon>Asteroideae</taxon>
        <taxon>Heliantheae alliance</taxon>
        <taxon>Eupatorieae</taxon>
        <taxon>Mikania</taxon>
    </lineage>
</organism>
<protein>
    <submittedName>
        <fullName evidence="1">Uncharacterized protein</fullName>
    </submittedName>
</protein>
<name>A0A5N6M3X3_9ASTR</name>
<gene>
    <name evidence="1" type="ORF">E3N88_36362</name>
</gene>
<dbReference type="EMBL" id="SZYD01000017">
    <property type="protein sequence ID" value="KAD3068482.1"/>
    <property type="molecule type" value="Genomic_DNA"/>
</dbReference>
<accession>A0A5N6M3X3</accession>
<sequence length="120" mass="13820">MLYSVVFEHKIGYTQFIKVGFRSQCANMYPESSARVVVSNALMANVHHLDKDCFHDKVELNLCYELDKYDYGSASVENDKLKKGESRGGAENKEEDVVMDGDKEWDWEQCKKHFAKTINS</sequence>
<evidence type="ECO:0000313" key="1">
    <source>
        <dbReference type="EMBL" id="KAD3068482.1"/>
    </source>
</evidence>
<evidence type="ECO:0000313" key="2">
    <source>
        <dbReference type="Proteomes" id="UP000326396"/>
    </source>
</evidence>
<comment type="caution">
    <text evidence="1">The sequence shown here is derived from an EMBL/GenBank/DDBJ whole genome shotgun (WGS) entry which is preliminary data.</text>
</comment>
<keyword evidence="2" id="KW-1185">Reference proteome</keyword>